<accession>A0ABD1F6R6</accession>
<proteinExistence type="predicted"/>
<evidence type="ECO:0000313" key="2">
    <source>
        <dbReference type="Proteomes" id="UP001566132"/>
    </source>
</evidence>
<evidence type="ECO:0000313" key="1">
    <source>
        <dbReference type="EMBL" id="KAL1513294.1"/>
    </source>
</evidence>
<name>A0ABD1F6R6_HYPHA</name>
<gene>
    <name evidence="1" type="ORF">ABEB36_002718</name>
</gene>
<dbReference type="Proteomes" id="UP001566132">
    <property type="component" value="Unassembled WGS sequence"/>
</dbReference>
<comment type="caution">
    <text evidence="1">The sequence shown here is derived from an EMBL/GenBank/DDBJ whole genome shotgun (WGS) entry which is preliminary data.</text>
</comment>
<keyword evidence="2" id="KW-1185">Reference proteome</keyword>
<protein>
    <submittedName>
        <fullName evidence="1">Uncharacterized protein</fullName>
    </submittedName>
</protein>
<sequence>MVKKCVCNGIGFNEVQLNRDVCGRNVCQERQYALVSGMHSLDDLKASFLIPGQTNFSRKFRAEVLPEGCERPCNKSKACFLNDLGSTRKNLGVVQALHRSFGLLQWFLNPLLLAFQ</sequence>
<reference evidence="1 2" key="1">
    <citation type="submission" date="2024-05" db="EMBL/GenBank/DDBJ databases">
        <title>Genetic variation in Jamaican populations of the coffee berry borer (Hypothenemus hampei).</title>
        <authorList>
            <person name="Errbii M."/>
            <person name="Myrie A."/>
        </authorList>
    </citation>
    <scope>NUCLEOTIDE SEQUENCE [LARGE SCALE GENOMIC DNA]</scope>
    <source>
        <strain evidence="1">JA-Hopewell-2020-01-JO</strain>
        <tissue evidence="1">Whole body</tissue>
    </source>
</reference>
<dbReference type="AlphaFoldDB" id="A0ABD1F6R6"/>
<dbReference type="EMBL" id="JBDJPC010000002">
    <property type="protein sequence ID" value="KAL1513294.1"/>
    <property type="molecule type" value="Genomic_DNA"/>
</dbReference>
<organism evidence="1 2">
    <name type="scientific">Hypothenemus hampei</name>
    <name type="common">Coffee berry borer</name>
    <dbReference type="NCBI Taxonomy" id="57062"/>
    <lineage>
        <taxon>Eukaryota</taxon>
        <taxon>Metazoa</taxon>
        <taxon>Ecdysozoa</taxon>
        <taxon>Arthropoda</taxon>
        <taxon>Hexapoda</taxon>
        <taxon>Insecta</taxon>
        <taxon>Pterygota</taxon>
        <taxon>Neoptera</taxon>
        <taxon>Endopterygota</taxon>
        <taxon>Coleoptera</taxon>
        <taxon>Polyphaga</taxon>
        <taxon>Cucujiformia</taxon>
        <taxon>Curculionidae</taxon>
        <taxon>Scolytinae</taxon>
        <taxon>Hypothenemus</taxon>
    </lineage>
</organism>